<comment type="caution">
    <text evidence="2">The sequence shown here is derived from an EMBL/GenBank/DDBJ whole genome shotgun (WGS) entry which is preliminary data.</text>
</comment>
<feature type="transmembrane region" description="Helical" evidence="1">
    <location>
        <begin position="49"/>
        <end position="67"/>
    </location>
</feature>
<proteinExistence type="predicted"/>
<evidence type="ECO:0000313" key="3">
    <source>
        <dbReference type="Proteomes" id="UP001230504"/>
    </source>
</evidence>
<dbReference type="GeneID" id="85437073"/>
<keyword evidence="1" id="KW-0812">Transmembrane</keyword>
<accession>A0AAD8V1F2</accession>
<dbReference type="AlphaFoldDB" id="A0AAD8V1F2"/>
<evidence type="ECO:0000256" key="1">
    <source>
        <dbReference type="SAM" id="Phobius"/>
    </source>
</evidence>
<evidence type="ECO:0000313" key="2">
    <source>
        <dbReference type="EMBL" id="KAK1574259.1"/>
    </source>
</evidence>
<keyword evidence="1" id="KW-0472">Membrane</keyword>
<sequence>MRILVGEKYSRRNSFRVFIFYSSLALPPPGVSAKSCRVCLLVCPGCLPLVLGVPIWAGLAYLVFSYVRLHRTMCLEEGNRVIFLAAVI</sequence>
<protein>
    <submittedName>
        <fullName evidence="2">Uncharacterized protein</fullName>
    </submittedName>
</protein>
<dbReference type="EMBL" id="JAHLJV010000078">
    <property type="protein sequence ID" value="KAK1574259.1"/>
    <property type="molecule type" value="Genomic_DNA"/>
</dbReference>
<gene>
    <name evidence="2" type="ORF">LY79DRAFT_371753</name>
</gene>
<keyword evidence="3" id="KW-1185">Reference proteome</keyword>
<organism evidence="2 3">
    <name type="scientific">Colletotrichum navitas</name>
    <dbReference type="NCBI Taxonomy" id="681940"/>
    <lineage>
        <taxon>Eukaryota</taxon>
        <taxon>Fungi</taxon>
        <taxon>Dikarya</taxon>
        <taxon>Ascomycota</taxon>
        <taxon>Pezizomycotina</taxon>
        <taxon>Sordariomycetes</taxon>
        <taxon>Hypocreomycetidae</taxon>
        <taxon>Glomerellales</taxon>
        <taxon>Glomerellaceae</taxon>
        <taxon>Colletotrichum</taxon>
        <taxon>Colletotrichum graminicola species complex</taxon>
    </lineage>
</organism>
<name>A0AAD8V1F2_9PEZI</name>
<reference evidence="2" key="1">
    <citation type="submission" date="2021-06" db="EMBL/GenBank/DDBJ databases">
        <title>Comparative genomics, transcriptomics and evolutionary studies reveal genomic signatures of adaptation to plant cell wall in hemibiotrophic fungi.</title>
        <authorList>
            <consortium name="DOE Joint Genome Institute"/>
            <person name="Baroncelli R."/>
            <person name="Diaz J.F."/>
            <person name="Benocci T."/>
            <person name="Peng M."/>
            <person name="Battaglia E."/>
            <person name="Haridas S."/>
            <person name="Andreopoulos W."/>
            <person name="Labutti K."/>
            <person name="Pangilinan J."/>
            <person name="Floch G.L."/>
            <person name="Makela M.R."/>
            <person name="Henrissat B."/>
            <person name="Grigoriev I.V."/>
            <person name="Crouch J.A."/>
            <person name="De Vries R.P."/>
            <person name="Sukno S.A."/>
            <person name="Thon M.R."/>
        </authorList>
    </citation>
    <scope>NUCLEOTIDE SEQUENCE</scope>
    <source>
        <strain evidence="2">CBS 125086</strain>
    </source>
</reference>
<keyword evidence="1" id="KW-1133">Transmembrane helix</keyword>
<dbReference type="Proteomes" id="UP001230504">
    <property type="component" value="Unassembled WGS sequence"/>
</dbReference>
<dbReference type="RefSeq" id="XP_060409798.1">
    <property type="nucleotide sequence ID" value="XM_060552833.1"/>
</dbReference>